<reference evidence="1 2" key="1">
    <citation type="submission" date="2016-10" db="EMBL/GenBank/DDBJ databases">
        <authorList>
            <person name="Varghese N."/>
            <person name="Submissions S."/>
        </authorList>
    </citation>
    <scope>NUCLEOTIDE SEQUENCE [LARGE SCALE GENOMIC DNA]</scope>
    <source>
        <strain evidence="1 2">CIP 109853</strain>
    </source>
</reference>
<protein>
    <submittedName>
        <fullName evidence="1">Uncharacterized protein</fullName>
    </submittedName>
</protein>
<proteinExistence type="predicted"/>
<keyword evidence="2" id="KW-1185">Reference proteome</keyword>
<accession>A0ABY1B924</accession>
<sequence>MSAWKTQKGDEWIYEAGSIKSVADYNSENSIFVIKSISFSKHEASEKLLLNFLRQTTKFFPEAHVSINLRQLDPKTEVALNSLQSKSLISCNT</sequence>
<evidence type="ECO:0000313" key="2">
    <source>
        <dbReference type="Proteomes" id="UP000198512"/>
    </source>
</evidence>
<dbReference type="RefSeq" id="WP_139133802.1">
    <property type="nucleotide sequence ID" value="NZ_FOFP01000004.1"/>
</dbReference>
<dbReference type="Proteomes" id="UP000198512">
    <property type="component" value="Unassembled WGS sequence"/>
</dbReference>
<evidence type="ECO:0000313" key="1">
    <source>
        <dbReference type="EMBL" id="SEQ24729.1"/>
    </source>
</evidence>
<organism evidence="1 2">
    <name type="scientific">Pseudomonas cuatrocienegasensis</name>
    <dbReference type="NCBI Taxonomy" id="543360"/>
    <lineage>
        <taxon>Bacteria</taxon>
        <taxon>Pseudomonadati</taxon>
        <taxon>Pseudomonadota</taxon>
        <taxon>Gammaproteobacteria</taxon>
        <taxon>Pseudomonadales</taxon>
        <taxon>Pseudomonadaceae</taxon>
        <taxon>Pseudomonas</taxon>
    </lineage>
</organism>
<comment type="caution">
    <text evidence="1">The sequence shown here is derived from an EMBL/GenBank/DDBJ whole genome shotgun (WGS) entry which is preliminary data.</text>
</comment>
<name>A0ABY1B924_9PSED</name>
<dbReference type="EMBL" id="FOFP01000004">
    <property type="protein sequence ID" value="SEQ24729.1"/>
    <property type="molecule type" value="Genomic_DNA"/>
</dbReference>
<gene>
    <name evidence="1" type="ORF">SAMN05216600_104219</name>
</gene>